<dbReference type="GO" id="GO:0019674">
    <property type="term" value="P:NAD+ metabolic process"/>
    <property type="evidence" value="ECO:0007669"/>
    <property type="project" value="TreeGrafter"/>
</dbReference>
<dbReference type="Proteomes" id="UP000483820">
    <property type="component" value="Chromosome IV"/>
</dbReference>
<dbReference type="KEGG" id="crq:GCK72_015547"/>
<dbReference type="PANTHER" id="PTHR13158">
    <property type="match status" value="1"/>
</dbReference>
<dbReference type="GeneID" id="9827613"/>
<dbReference type="InterPro" id="IPR016064">
    <property type="entry name" value="NAD/diacylglycerol_kinase_sf"/>
</dbReference>
<dbReference type="RefSeq" id="XP_053585727.1">
    <property type="nucleotide sequence ID" value="XM_053730955.1"/>
</dbReference>
<evidence type="ECO:0000313" key="2">
    <source>
        <dbReference type="Proteomes" id="UP000483820"/>
    </source>
</evidence>
<protein>
    <submittedName>
        <fullName evidence="1">Uncharacterized protein</fullName>
    </submittedName>
</protein>
<dbReference type="InterPro" id="IPR017438">
    <property type="entry name" value="ATP-NAD_kinase_N"/>
</dbReference>
<accession>A0A6A5GV97</accession>
<proteinExistence type="predicted"/>
<dbReference type="GO" id="GO:0005739">
    <property type="term" value="C:mitochondrion"/>
    <property type="evidence" value="ECO:0007669"/>
    <property type="project" value="TreeGrafter"/>
</dbReference>
<comment type="caution">
    <text evidence="1">The sequence shown here is derived from an EMBL/GenBank/DDBJ whole genome shotgun (WGS) entry which is preliminary data.</text>
</comment>
<gene>
    <name evidence="1" type="ORF">GCK72_015547</name>
</gene>
<dbReference type="EMBL" id="WUAV01000004">
    <property type="protein sequence ID" value="KAF1759087.1"/>
    <property type="molecule type" value="Genomic_DNA"/>
</dbReference>
<reference evidence="1 2" key="1">
    <citation type="submission" date="2019-12" db="EMBL/GenBank/DDBJ databases">
        <title>Chromosome-level assembly of the Caenorhabditis remanei genome.</title>
        <authorList>
            <person name="Teterina A.A."/>
            <person name="Willis J.H."/>
            <person name="Phillips P.C."/>
        </authorList>
    </citation>
    <scope>NUCLEOTIDE SEQUENCE [LARGE SCALE GENOMIC DNA]</scope>
    <source>
        <strain evidence="1 2">PX506</strain>
        <tissue evidence="1">Whole organism</tissue>
    </source>
</reference>
<evidence type="ECO:0000313" key="1">
    <source>
        <dbReference type="EMBL" id="KAF1759087.1"/>
    </source>
</evidence>
<dbReference type="AlphaFoldDB" id="A0A6A5GV97"/>
<organism evidence="1 2">
    <name type="scientific">Caenorhabditis remanei</name>
    <name type="common">Caenorhabditis vulgaris</name>
    <dbReference type="NCBI Taxonomy" id="31234"/>
    <lineage>
        <taxon>Eukaryota</taxon>
        <taxon>Metazoa</taxon>
        <taxon>Ecdysozoa</taxon>
        <taxon>Nematoda</taxon>
        <taxon>Chromadorea</taxon>
        <taxon>Rhabditida</taxon>
        <taxon>Rhabditina</taxon>
        <taxon>Rhabditomorpha</taxon>
        <taxon>Rhabditoidea</taxon>
        <taxon>Rhabditidae</taxon>
        <taxon>Peloderinae</taxon>
        <taxon>Caenorhabditis</taxon>
    </lineage>
</organism>
<dbReference type="PANTHER" id="PTHR13158:SF4">
    <property type="entry name" value="NAD(+) KINASE"/>
    <property type="match status" value="1"/>
</dbReference>
<dbReference type="CTD" id="9827613"/>
<name>A0A6A5GV97_CAERE</name>
<dbReference type="Gene3D" id="3.40.50.10330">
    <property type="entry name" value="Probable inorganic polyphosphate/atp-NAD kinase, domain 1"/>
    <property type="match status" value="1"/>
</dbReference>
<dbReference type="GO" id="GO:0003951">
    <property type="term" value="F:NAD+ kinase activity"/>
    <property type="evidence" value="ECO:0007669"/>
    <property type="project" value="TreeGrafter"/>
</dbReference>
<sequence>MKFDQKGILAEWLRHLQQKGTNVAELLENEKKQVQAVQQIVNELSKAGISARVVTQQQLVQYLPDTDLVISPGGDVTFLAAASAVSDQTPIIGIILSSDSLIHFYFLMMS</sequence>
<dbReference type="SUPFAM" id="SSF111331">
    <property type="entry name" value="NAD kinase/diacylglycerol kinase-like"/>
    <property type="match status" value="1"/>
</dbReference>